<accession>A0A7X1N8A8</accession>
<dbReference type="Proteomes" id="UP000484381">
    <property type="component" value="Unassembled WGS sequence"/>
</dbReference>
<gene>
    <name evidence="2" type="ORF">GCT13_07915</name>
</gene>
<evidence type="ECO:0000313" key="3">
    <source>
        <dbReference type="Proteomes" id="UP000484381"/>
    </source>
</evidence>
<evidence type="ECO:0000313" key="2">
    <source>
        <dbReference type="EMBL" id="MPW16861.1"/>
    </source>
</evidence>
<feature type="domain" description="DUF3597" evidence="1">
    <location>
        <begin position="3"/>
        <end position="125"/>
    </location>
</feature>
<name>A0A7X1N8A8_9BURK</name>
<proteinExistence type="predicted"/>
<sequence length="130" mass="13683">MSIFSTILSKIFPSSHPAVQAATATPEAAPAAEAASAPAAAPAAEPVDVEAILTSLADQNPEKLNWRTSIVDLMKLLGLDSSLAARKQLAEELKYSGDTNDSAAMNIWLHKQVMTKLAENGGKVPDDLKN</sequence>
<dbReference type="Pfam" id="PF12200">
    <property type="entry name" value="DUF3597"/>
    <property type="match status" value="1"/>
</dbReference>
<comment type="caution">
    <text evidence="2">The sequence shown here is derived from an EMBL/GenBank/DDBJ whole genome shotgun (WGS) entry which is preliminary data.</text>
</comment>
<dbReference type="InterPro" id="IPR022016">
    <property type="entry name" value="DUF3597"/>
</dbReference>
<dbReference type="SUPFAM" id="SSF158634">
    <property type="entry name" value="RPA2825-like"/>
    <property type="match status" value="1"/>
</dbReference>
<keyword evidence="3" id="KW-1185">Reference proteome</keyword>
<organism evidence="2 3">
    <name type="scientific">Paraburkholderia franconis</name>
    <dbReference type="NCBI Taxonomy" id="2654983"/>
    <lineage>
        <taxon>Bacteria</taxon>
        <taxon>Pseudomonadati</taxon>
        <taxon>Pseudomonadota</taxon>
        <taxon>Betaproteobacteria</taxon>
        <taxon>Burkholderiales</taxon>
        <taxon>Burkholderiaceae</taxon>
        <taxon>Paraburkholderia</taxon>
    </lineage>
</organism>
<reference evidence="2 3" key="1">
    <citation type="submission" date="2019-10" db="EMBL/GenBank/DDBJ databases">
        <title>Paraburkholderia sp. isolated from nodules of Mimosa pudica from Brazilian Atlantic Forest soils.</title>
        <authorList>
            <person name="Paulitsch F."/>
            <person name="Hungria M."/>
            <person name="Dall'Agnol R."/>
        </authorList>
    </citation>
    <scope>NUCLEOTIDE SEQUENCE [LARGE SCALE GENOMIC DNA]</scope>
    <source>
        <strain evidence="2 3">CNPSo 3157</strain>
    </source>
</reference>
<protein>
    <submittedName>
        <fullName evidence="2">DUF3597 family protein</fullName>
    </submittedName>
</protein>
<dbReference type="RefSeq" id="WP_152756642.1">
    <property type="nucleotide sequence ID" value="NZ_WHNP01000005.1"/>
</dbReference>
<dbReference type="EMBL" id="WHNP01000005">
    <property type="protein sequence ID" value="MPW16861.1"/>
    <property type="molecule type" value="Genomic_DNA"/>
</dbReference>
<dbReference type="AlphaFoldDB" id="A0A7X1N8A8"/>
<evidence type="ECO:0000259" key="1">
    <source>
        <dbReference type="Pfam" id="PF12200"/>
    </source>
</evidence>